<dbReference type="AlphaFoldDB" id="A0A397UR95"/>
<sequence length="336" mass="38209">MLATDKPSDMDTGALESTYPVLNSQMDIDKNKVCIEKKRKTGHDEMEYISTTLVLEETIVMPEKSGQTALTPKNPGMISSEDTTNIDLHILTSLEVIDIKFSPENPYLEKQQTIDSHVDDQVITVNAGEVRNYPNVQETKVDSGTEIARPILDEDCFFNFDIVDHTKGNSSMDATTVMEVDSKATVTGQLVIDKQKFGHSNPYEVLTHDIVIQNENENYIEIEGNKTEMDTGLEVSIKEREEERMEGTKGERMETESVNTIEGDEEVGRQETKYMSYSKAAGRYKRKKRVVEYSVDNRWAEDVKAELIGLLKKERNTFDCELWGYDKMIEAFENPT</sequence>
<evidence type="ECO:0000256" key="1">
    <source>
        <dbReference type="SAM" id="MobiDB-lite"/>
    </source>
</evidence>
<proteinExistence type="predicted"/>
<evidence type="ECO:0000313" key="3">
    <source>
        <dbReference type="Proteomes" id="UP000266673"/>
    </source>
</evidence>
<organism evidence="2 3">
    <name type="scientific">Gigaspora rosea</name>
    <dbReference type="NCBI Taxonomy" id="44941"/>
    <lineage>
        <taxon>Eukaryota</taxon>
        <taxon>Fungi</taxon>
        <taxon>Fungi incertae sedis</taxon>
        <taxon>Mucoromycota</taxon>
        <taxon>Glomeromycotina</taxon>
        <taxon>Glomeromycetes</taxon>
        <taxon>Diversisporales</taxon>
        <taxon>Gigasporaceae</taxon>
        <taxon>Gigaspora</taxon>
    </lineage>
</organism>
<reference evidence="2 3" key="1">
    <citation type="submission" date="2018-06" db="EMBL/GenBank/DDBJ databases">
        <title>Comparative genomics reveals the genomic features of Rhizophagus irregularis, R. cerebriforme, R. diaphanum and Gigaspora rosea, and their symbiotic lifestyle signature.</title>
        <authorList>
            <person name="Morin E."/>
            <person name="San Clemente H."/>
            <person name="Chen E.C.H."/>
            <person name="De La Providencia I."/>
            <person name="Hainaut M."/>
            <person name="Kuo A."/>
            <person name="Kohler A."/>
            <person name="Murat C."/>
            <person name="Tang N."/>
            <person name="Roy S."/>
            <person name="Loubradou J."/>
            <person name="Henrissat B."/>
            <person name="Grigoriev I.V."/>
            <person name="Corradi N."/>
            <person name="Roux C."/>
            <person name="Martin F.M."/>
        </authorList>
    </citation>
    <scope>NUCLEOTIDE SEQUENCE [LARGE SCALE GENOMIC DNA]</scope>
    <source>
        <strain evidence="2 3">DAOM 194757</strain>
    </source>
</reference>
<name>A0A397UR95_9GLOM</name>
<gene>
    <name evidence="2" type="ORF">C2G38_2200929</name>
</gene>
<dbReference type="EMBL" id="QKWP01001034">
    <property type="protein sequence ID" value="RIB12322.1"/>
    <property type="molecule type" value="Genomic_DNA"/>
</dbReference>
<feature type="region of interest" description="Disordered" evidence="1">
    <location>
        <begin position="240"/>
        <end position="265"/>
    </location>
</feature>
<feature type="compositionally biased region" description="Basic and acidic residues" evidence="1">
    <location>
        <begin position="240"/>
        <end position="255"/>
    </location>
</feature>
<evidence type="ECO:0000313" key="2">
    <source>
        <dbReference type="EMBL" id="RIB12322.1"/>
    </source>
</evidence>
<keyword evidence="3" id="KW-1185">Reference proteome</keyword>
<accession>A0A397UR95</accession>
<dbReference type="Proteomes" id="UP000266673">
    <property type="component" value="Unassembled WGS sequence"/>
</dbReference>
<dbReference type="OrthoDB" id="10613443at2759"/>
<comment type="caution">
    <text evidence="2">The sequence shown here is derived from an EMBL/GenBank/DDBJ whole genome shotgun (WGS) entry which is preliminary data.</text>
</comment>
<protein>
    <submittedName>
        <fullName evidence="2">Uncharacterized protein</fullName>
    </submittedName>
</protein>